<gene>
    <name evidence="3" type="ORF">EV671_104216</name>
</gene>
<evidence type="ECO:0000313" key="3">
    <source>
        <dbReference type="EMBL" id="TCU88266.1"/>
    </source>
</evidence>
<dbReference type="AlphaFoldDB" id="A0A4R3UJE1"/>
<feature type="signal peptide" evidence="1">
    <location>
        <begin position="1"/>
        <end position="28"/>
    </location>
</feature>
<keyword evidence="1" id="KW-0732">Signal</keyword>
<keyword evidence="4" id="KW-1185">Reference proteome</keyword>
<feature type="domain" description="Ice-binding protein C-terminal" evidence="2">
    <location>
        <begin position="503"/>
        <end position="528"/>
    </location>
</feature>
<sequence>MSRPFVVHPLAAASAVAVALFAATDAQAQAFQAGDLIVSRTVYAGTASTVTVGQTLPGGGTNRAIADGSFPNVFKNEVPDPSFGVTSPIFIDQYSTTGSRIGSLAVDPSLAVSSFASKSELALNVSTDGSAITFMGYKAPVNTLDVSNSNTAQVFDSTNPVGSTYARSVVQLNLSSGAMTSTAVNAYSGNNGRAAVLANGNYYMVGNAGNAGNGSGNGTTLSQLSDNTGVQSIAANGSGNTTAVGVAIGTYGSTTGYQRGFALQQLPAYASTPGKTGKDDNFRGMTVFNNTLYVTKGSGSNGVNTVYQVGAAGALANGGSLSNAAITILPGFNTTSEKLLEANTNTPAGVTHPFGIWFANSTTLFVADEGDGIRLGQAHKSTAQAGLQEWVLSDGSWSETAVFQKGLLDQATYTQGLPWNVKTDGLRNLTGTTNADGSFTLYATTSTVSDETTHDLGADPNQIVGITIGAGSTAANTSFAVLQSAAAGERFGGVALAPSSVSAVPEPQTWALMLAGLFGVGRIARRRRG</sequence>
<evidence type="ECO:0000313" key="4">
    <source>
        <dbReference type="Proteomes" id="UP000295110"/>
    </source>
</evidence>
<evidence type="ECO:0000256" key="1">
    <source>
        <dbReference type="SAM" id="SignalP"/>
    </source>
</evidence>
<proteinExistence type="predicted"/>
<dbReference type="Pfam" id="PF07589">
    <property type="entry name" value="PEP-CTERM"/>
    <property type="match status" value="1"/>
</dbReference>
<feature type="chain" id="PRO_5020778983" evidence="1">
    <location>
        <begin position="29"/>
        <end position="529"/>
    </location>
</feature>
<evidence type="ECO:0000259" key="2">
    <source>
        <dbReference type="Pfam" id="PF07589"/>
    </source>
</evidence>
<reference evidence="3 4" key="1">
    <citation type="submission" date="2019-03" db="EMBL/GenBank/DDBJ databases">
        <title>Genomic Encyclopedia of Type Strains, Phase IV (KMG-IV): sequencing the most valuable type-strain genomes for metagenomic binning, comparative biology and taxonomic classification.</title>
        <authorList>
            <person name="Goeker M."/>
        </authorList>
    </citation>
    <scope>NUCLEOTIDE SEQUENCE [LARGE SCALE GENOMIC DNA]</scope>
    <source>
        <strain evidence="3 4">DSM 654</strain>
    </source>
</reference>
<dbReference type="EMBL" id="SMBU01000042">
    <property type="protein sequence ID" value="TCU88266.1"/>
    <property type="molecule type" value="Genomic_DNA"/>
</dbReference>
<dbReference type="Proteomes" id="UP000295110">
    <property type="component" value="Unassembled WGS sequence"/>
</dbReference>
<organism evidence="3 4">
    <name type="scientific">Roseateles saccharophilus</name>
    <name type="common">Pseudomonas saccharophila</name>
    <dbReference type="NCBI Taxonomy" id="304"/>
    <lineage>
        <taxon>Bacteria</taxon>
        <taxon>Pseudomonadati</taxon>
        <taxon>Pseudomonadota</taxon>
        <taxon>Betaproteobacteria</taxon>
        <taxon>Burkholderiales</taxon>
        <taxon>Sphaerotilaceae</taxon>
        <taxon>Roseateles</taxon>
    </lineage>
</organism>
<name>A0A4R3UJE1_ROSSA</name>
<dbReference type="NCBIfam" id="TIGR02595">
    <property type="entry name" value="PEP_CTERM"/>
    <property type="match status" value="1"/>
</dbReference>
<comment type="caution">
    <text evidence="3">The sequence shown here is derived from an EMBL/GenBank/DDBJ whole genome shotgun (WGS) entry which is preliminary data.</text>
</comment>
<dbReference type="InterPro" id="IPR013424">
    <property type="entry name" value="Ice-binding_C"/>
</dbReference>
<protein>
    <submittedName>
        <fullName evidence="3">Putative secreted protein with PEP-CTERM sorting signal/MYXO-CTERM domain-containing protein</fullName>
    </submittedName>
</protein>
<accession>A0A4R3UJE1</accession>